<dbReference type="Pfam" id="PF05721">
    <property type="entry name" value="PhyH"/>
    <property type="match status" value="1"/>
</dbReference>
<dbReference type="SUPFAM" id="SSF51197">
    <property type="entry name" value="Clavaminate synthase-like"/>
    <property type="match status" value="1"/>
</dbReference>
<sequence>MGILSADQVAEFKQNGFIAVEDVLSAEEVAALAARADLIAAGEAEHVPETSVQLEPVFRKGERALSYQPSMRKKWPL</sequence>
<dbReference type="Gene3D" id="2.60.120.620">
    <property type="entry name" value="q2cbj1_9rhob like domain"/>
    <property type="match status" value="1"/>
</dbReference>
<evidence type="ECO:0008006" key="2">
    <source>
        <dbReference type="Google" id="ProtNLM"/>
    </source>
</evidence>
<reference evidence="1" key="1">
    <citation type="submission" date="2018-05" db="EMBL/GenBank/DDBJ databases">
        <authorList>
            <person name="Lanie J.A."/>
            <person name="Ng W.-L."/>
            <person name="Kazmierczak K.M."/>
            <person name="Andrzejewski T.M."/>
            <person name="Davidsen T.M."/>
            <person name="Wayne K.J."/>
            <person name="Tettelin H."/>
            <person name="Glass J.I."/>
            <person name="Rusch D."/>
            <person name="Podicherti R."/>
            <person name="Tsui H.-C.T."/>
            <person name="Winkler M.E."/>
        </authorList>
    </citation>
    <scope>NUCLEOTIDE SEQUENCE</scope>
</reference>
<evidence type="ECO:0000313" key="1">
    <source>
        <dbReference type="EMBL" id="SVB67146.1"/>
    </source>
</evidence>
<protein>
    <recommendedName>
        <fullName evidence="2">Phytanoyl-CoA dioxygenase</fullName>
    </recommendedName>
</protein>
<accession>A0A382FVM4</accession>
<name>A0A382FVM4_9ZZZZ</name>
<dbReference type="InterPro" id="IPR008775">
    <property type="entry name" value="Phytyl_CoA_dOase-like"/>
</dbReference>
<dbReference type="AlphaFoldDB" id="A0A382FVM4"/>
<proteinExistence type="predicted"/>
<gene>
    <name evidence="1" type="ORF">METZ01_LOCUS220000</name>
</gene>
<dbReference type="EMBL" id="UINC01052149">
    <property type="protein sequence ID" value="SVB67146.1"/>
    <property type="molecule type" value="Genomic_DNA"/>
</dbReference>
<organism evidence="1">
    <name type="scientific">marine metagenome</name>
    <dbReference type="NCBI Taxonomy" id="408172"/>
    <lineage>
        <taxon>unclassified sequences</taxon>
        <taxon>metagenomes</taxon>
        <taxon>ecological metagenomes</taxon>
    </lineage>
</organism>